<protein>
    <submittedName>
        <fullName evidence="1">Uncharacterized protein</fullName>
    </submittedName>
</protein>
<name>A0A812T4K3_9DINO</name>
<evidence type="ECO:0000313" key="2">
    <source>
        <dbReference type="Proteomes" id="UP000601435"/>
    </source>
</evidence>
<sequence length="105" mass="11842">MWRLLQACKLSHMLPVTESRPIVLQECLSAALFSDIRGWQVKSQNMTMPNGQRLCNTAVTRMKARVWRQPALLVPGRAESTFARSSDCYKHVLAPVTSPVRRACS</sequence>
<keyword evidence="2" id="KW-1185">Reference proteome</keyword>
<dbReference type="OrthoDB" id="10393813at2759"/>
<dbReference type="EMBL" id="CAJNJA010023267">
    <property type="protein sequence ID" value="CAE7508696.1"/>
    <property type="molecule type" value="Genomic_DNA"/>
</dbReference>
<gene>
    <name evidence="1" type="ORF">SNEC2469_LOCUS14520</name>
</gene>
<accession>A0A812T4K3</accession>
<proteinExistence type="predicted"/>
<dbReference type="Proteomes" id="UP000601435">
    <property type="component" value="Unassembled WGS sequence"/>
</dbReference>
<reference evidence="1" key="1">
    <citation type="submission" date="2021-02" db="EMBL/GenBank/DDBJ databases">
        <authorList>
            <person name="Dougan E. K."/>
            <person name="Rhodes N."/>
            <person name="Thang M."/>
            <person name="Chan C."/>
        </authorList>
    </citation>
    <scope>NUCLEOTIDE SEQUENCE</scope>
</reference>
<evidence type="ECO:0000313" key="1">
    <source>
        <dbReference type="EMBL" id="CAE7508696.1"/>
    </source>
</evidence>
<organism evidence="1 2">
    <name type="scientific">Symbiodinium necroappetens</name>
    <dbReference type="NCBI Taxonomy" id="1628268"/>
    <lineage>
        <taxon>Eukaryota</taxon>
        <taxon>Sar</taxon>
        <taxon>Alveolata</taxon>
        <taxon>Dinophyceae</taxon>
        <taxon>Suessiales</taxon>
        <taxon>Symbiodiniaceae</taxon>
        <taxon>Symbiodinium</taxon>
    </lineage>
</organism>
<dbReference type="AlphaFoldDB" id="A0A812T4K3"/>
<comment type="caution">
    <text evidence="1">The sequence shown here is derived from an EMBL/GenBank/DDBJ whole genome shotgun (WGS) entry which is preliminary data.</text>
</comment>